<reference evidence="1 2" key="1">
    <citation type="submission" date="2019-07" db="EMBL/GenBank/DDBJ databases">
        <title>The draft genome sequence of Aquimarina algiphila M91.</title>
        <authorList>
            <person name="Meng X."/>
        </authorList>
    </citation>
    <scope>NUCLEOTIDE SEQUENCE [LARGE SCALE GENOMIC DNA]</scope>
    <source>
        <strain evidence="1 2">M91</strain>
    </source>
</reference>
<sequence length="147" mass="16857">MSSIKKRMLEYIAANGITKYKFYKETGITRGVLDSKSGITEDNILKFIDYYPDVDLSWLIKGDKESTITQKPEKPTLKESKADDKVKDELIRLLTVDEDIQSAFKYIIGKEINTFASQKLLELIKDDKFYEIISNYLAGIKQNNDAS</sequence>
<organism evidence="1 2">
    <name type="scientific">Aquimarina algiphila</name>
    <dbReference type="NCBI Taxonomy" id="2047982"/>
    <lineage>
        <taxon>Bacteria</taxon>
        <taxon>Pseudomonadati</taxon>
        <taxon>Bacteroidota</taxon>
        <taxon>Flavobacteriia</taxon>
        <taxon>Flavobacteriales</taxon>
        <taxon>Flavobacteriaceae</taxon>
        <taxon>Aquimarina</taxon>
    </lineage>
</organism>
<gene>
    <name evidence="1" type="ORF">FOF46_05305</name>
</gene>
<proteinExistence type="predicted"/>
<accession>A0A554VP27</accession>
<dbReference type="AlphaFoldDB" id="A0A554VP27"/>
<keyword evidence="2" id="KW-1185">Reference proteome</keyword>
<dbReference type="Proteomes" id="UP000318833">
    <property type="component" value="Unassembled WGS sequence"/>
</dbReference>
<protein>
    <submittedName>
        <fullName evidence="1">Uncharacterized protein</fullName>
    </submittedName>
</protein>
<comment type="caution">
    <text evidence="1">The sequence shown here is derived from an EMBL/GenBank/DDBJ whole genome shotgun (WGS) entry which is preliminary data.</text>
</comment>
<dbReference type="RefSeq" id="WP_143915725.1">
    <property type="nucleotide sequence ID" value="NZ_CANMIK010000008.1"/>
</dbReference>
<name>A0A554VP27_9FLAO</name>
<evidence type="ECO:0000313" key="2">
    <source>
        <dbReference type="Proteomes" id="UP000318833"/>
    </source>
</evidence>
<dbReference type="OrthoDB" id="796548at2"/>
<evidence type="ECO:0000313" key="1">
    <source>
        <dbReference type="EMBL" id="TSE10159.1"/>
    </source>
</evidence>
<dbReference type="EMBL" id="VLNR01000008">
    <property type="protein sequence ID" value="TSE10159.1"/>
    <property type="molecule type" value="Genomic_DNA"/>
</dbReference>